<evidence type="ECO:0000313" key="2">
    <source>
        <dbReference type="EMBL" id="KAL2552869.1"/>
    </source>
</evidence>
<organism evidence="2 3">
    <name type="scientific">Forsythia ovata</name>
    <dbReference type="NCBI Taxonomy" id="205694"/>
    <lineage>
        <taxon>Eukaryota</taxon>
        <taxon>Viridiplantae</taxon>
        <taxon>Streptophyta</taxon>
        <taxon>Embryophyta</taxon>
        <taxon>Tracheophyta</taxon>
        <taxon>Spermatophyta</taxon>
        <taxon>Magnoliopsida</taxon>
        <taxon>eudicotyledons</taxon>
        <taxon>Gunneridae</taxon>
        <taxon>Pentapetalae</taxon>
        <taxon>asterids</taxon>
        <taxon>lamiids</taxon>
        <taxon>Lamiales</taxon>
        <taxon>Oleaceae</taxon>
        <taxon>Forsythieae</taxon>
        <taxon>Forsythia</taxon>
    </lineage>
</organism>
<protein>
    <submittedName>
        <fullName evidence="2">Uncharacterized protein</fullName>
    </submittedName>
</protein>
<proteinExistence type="predicted"/>
<dbReference type="AlphaFoldDB" id="A0ABD1WT33"/>
<evidence type="ECO:0000256" key="1">
    <source>
        <dbReference type="SAM" id="MobiDB-lite"/>
    </source>
</evidence>
<reference evidence="3" key="1">
    <citation type="submission" date="2024-07" db="EMBL/GenBank/DDBJ databases">
        <title>Two chromosome-level genome assemblies of Korean endemic species Abeliophyllum distichum and Forsythia ovata (Oleaceae).</title>
        <authorList>
            <person name="Jang H."/>
        </authorList>
    </citation>
    <scope>NUCLEOTIDE SEQUENCE [LARGE SCALE GENOMIC DNA]</scope>
</reference>
<feature type="region of interest" description="Disordered" evidence="1">
    <location>
        <begin position="35"/>
        <end position="54"/>
    </location>
</feature>
<evidence type="ECO:0000313" key="3">
    <source>
        <dbReference type="Proteomes" id="UP001604277"/>
    </source>
</evidence>
<name>A0ABD1WT33_9LAMI</name>
<dbReference type="Proteomes" id="UP001604277">
    <property type="component" value="Unassembled WGS sequence"/>
</dbReference>
<keyword evidence="3" id="KW-1185">Reference proteome</keyword>
<gene>
    <name evidence="2" type="ORF">Fot_06488</name>
</gene>
<sequence length="105" mass="11720">MWLRRSKSRFRLHDASSPKFTCSFFKDIQGLISEDESNCSNNKSSGGDDITLDSPTPYIRKPSIFHCVQSANFLIQTISLSPIAESKSYRDEVPTPLGLAYGSEV</sequence>
<comment type="caution">
    <text evidence="2">The sequence shown here is derived from an EMBL/GenBank/DDBJ whole genome shotgun (WGS) entry which is preliminary data.</text>
</comment>
<accession>A0ABD1WT33</accession>
<dbReference type="EMBL" id="JBFOLJ010000002">
    <property type="protein sequence ID" value="KAL2552869.1"/>
    <property type="molecule type" value="Genomic_DNA"/>
</dbReference>